<dbReference type="Gene3D" id="3.40.1010.10">
    <property type="entry name" value="Cobalt-precorrin-4 Transmethylase, Domain 1"/>
    <property type="match status" value="1"/>
</dbReference>
<keyword evidence="8" id="KW-1185">Reference proteome</keyword>
<protein>
    <submittedName>
        <fullName evidence="7">Precorrin-3B C(17)-methyltransferase</fullName>
    </submittedName>
</protein>
<evidence type="ECO:0000256" key="1">
    <source>
        <dbReference type="ARBA" id="ARBA00004953"/>
    </source>
</evidence>
<dbReference type="InterPro" id="IPR051810">
    <property type="entry name" value="Precorrin_MeTrfase"/>
</dbReference>
<accession>A0ABS1CH47</accession>
<dbReference type="SUPFAM" id="SSF53790">
    <property type="entry name" value="Tetrapyrrole methylase"/>
    <property type="match status" value="1"/>
</dbReference>
<dbReference type="Pfam" id="PF00590">
    <property type="entry name" value="TP_methylase"/>
    <property type="match status" value="1"/>
</dbReference>
<evidence type="ECO:0000313" key="8">
    <source>
        <dbReference type="Proteomes" id="UP000748752"/>
    </source>
</evidence>
<evidence type="ECO:0000313" key="7">
    <source>
        <dbReference type="EMBL" id="MBK1631167.1"/>
    </source>
</evidence>
<evidence type="ECO:0000256" key="2">
    <source>
        <dbReference type="ARBA" id="ARBA00022573"/>
    </source>
</evidence>
<organism evidence="7 8">
    <name type="scientific">Thiohalocapsa halophila</name>
    <dbReference type="NCBI Taxonomy" id="69359"/>
    <lineage>
        <taxon>Bacteria</taxon>
        <taxon>Pseudomonadati</taxon>
        <taxon>Pseudomonadota</taxon>
        <taxon>Gammaproteobacteria</taxon>
        <taxon>Chromatiales</taxon>
        <taxon>Chromatiaceae</taxon>
        <taxon>Thiohalocapsa</taxon>
    </lineage>
</organism>
<dbReference type="PANTHER" id="PTHR47036:SF1">
    <property type="entry name" value="COBALT-FACTOR III C(17)-METHYLTRANSFERASE-RELATED"/>
    <property type="match status" value="1"/>
</dbReference>
<dbReference type="NCBIfam" id="TIGR01466">
    <property type="entry name" value="cobJ_cbiH"/>
    <property type="match status" value="1"/>
</dbReference>
<comment type="pathway">
    <text evidence="1">Cofactor biosynthesis; adenosylcobalamin biosynthesis.</text>
</comment>
<dbReference type="InterPro" id="IPR035996">
    <property type="entry name" value="4pyrrol_Methylase_sf"/>
</dbReference>
<reference evidence="7 8" key="1">
    <citation type="journal article" date="2020" name="Microorganisms">
        <title>Osmotic Adaptation and Compatible Solute Biosynthesis of Phototrophic Bacteria as Revealed from Genome Analyses.</title>
        <authorList>
            <person name="Imhoff J.F."/>
            <person name="Rahn T."/>
            <person name="Kunzel S."/>
            <person name="Keller A."/>
            <person name="Neulinger S.C."/>
        </authorList>
    </citation>
    <scope>NUCLEOTIDE SEQUENCE [LARGE SCALE GENOMIC DNA]</scope>
    <source>
        <strain evidence="7 8">DSM 6210</strain>
    </source>
</reference>
<sequence length="261" mass="27581">MAGRVSETDPDVGSLAVVGLGPGSAAQRTPAVSAVLAAATDVLGYQTYLDLAGPFAAHQRVHASDNREELDRARHAFALAAAGARVAMVSSGDPGVFAMAAAVLEVLDQADDPAWHGVQLRILPGVSAAQGAAALAGAPLGHDFCALSLSDNLKPWAEIERRLALVCEADLVLALYNPRSKARPDQFARALAVIRAQRAAATIVVLGRDVGRPREQLTVTTLAELQPEQVDMRTLVIVGSSRTRRIERADGGCWVYTPRFY</sequence>
<dbReference type="InterPro" id="IPR006363">
    <property type="entry name" value="Cbl_synth_CobJ/CibH_dom"/>
</dbReference>
<evidence type="ECO:0000256" key="3">
    <source>
        <dbReference type="ARBA" id="ARBA00022603"/>
    </source>
</evidence>
<dbReference type="InterPro" id="IPR014776">
    <property type="entry name" value="4pyrrole_Mease_sub2"/>
</dbReference>
<dbReference type="Gene3D" id="3.30.950.10">
    <property type="entry name" value="Methyltransferase, Cobalt-precorrin-4 Transmethylase, Domain 2"/>
    <property type="match status" value="1"/>
</dbReference>
<dbReference type="InterPro" id="IPR000878">
    <property type="entry name" value="4pyrrol_Mease"/>
</dbReference>
<dbReference type="EMBL" id="NRRV01000022">
    <property type="protein sequence ID" value="MBK1631167.1"/>
    <property type="molecule type" value="Genomic_DNA"/>
</dbReference>
<feature type="domain" description="Tetrapyrrole methylase" evidence="6">
    <location>
        <begin position="15"/>
        <end position="225"/>
    </location>
</feature>
<gene>
    <name evidence="7" type="primary">cobJ</name>
    <name evidence="7" type="ORF">CKO31_10525</name>
</gene>
<comment type="caution">
    <text evidence="7">The sequence shown here is derived from an EMBL/GenBank/DDBJ whole genome shotgun (WGS) entry which is preliminary data.</text>
</comment>
<name>A0ABS1CH47_9GAMM</name>
<keyword evidence="4" id="KW-0808">Transferase</keyword>
<dbReference type="InterPro" id="IPR014777">
    <property type="entry name" value="4pyrrole_Mease_sub1"/>
</dbReference>
<evidence type="ECO:0000256" key="5">
    <source>
        <dbReference type="ARBA" id="ARBA00022691"/>
    </source>
</evidence>
<keyword evidence="2" id="KW-0169">Cobalamin biosynthesis</keyword>
<evidence type="ECO:0000256" key="4">
    <source>
        <dbReference type="ARBA" id="ARBA00022679"/>
    </source>
</evidence>
<dbReference type="PANTHER" id="PTHR47036">
    <property type="entry name" value="COBALT-FACTOR III C(17)-METHYLTRANSFERASE-RELATED"/>
    <property type="match status" value="1"/>
</dbReference>
<keyword evidence="5" id="KW-0949">S-adenosyl-L-methionine</keyword>
<proteinExistence type="predicted"/>
<keyword evidence="3" id="KW-0489">Methyltransferase</keyword>
<dbReference type="Proteomes" id="UP000748752">
    <property type="component" value="Unassembled WGS sequence"/>
</dbReference>
<evidence type="ECO:0000259" key="6">
    <source>
        <dbReference type="Pfam" id="PF00590"/>
    </source>
</evidence>
<dbReference type="CDD" id="cd11646">
    <property type="entry name" value="Precorrin_3B_C17_MT"/>
    <property type="match status" value="1"/>
</dbReference>